<sequence>MTTSTPLNQKTNAIAFVNTATTPGVLNGPLNIHHDRSRRDLRIVELHWGRSEKNKLAVNSKIVAYGSLNTGSETQPHYVYQQPLLHIFTNTPIPSGASHLLVWVTDAKETQHLYASRPLKSNEHLLPPSASALE</sequence>
<dbReference type="EMBL" id="MDLC01000009">
    <property type="protein sequence ID" value="ODS24450.1"/>
    <property type="molecule type" value="Genomic_DNA"/>
</dbReference>
<name>A0A1D2QSF7_9GAMM</name>
<protein>
    <submittedName>
        <fullName evidence="1">Uncharacterized protein</fullName>
    </submittedName>
</protein>
<accession>A0A1D2QSF7</accession>
<gene>
    <name evidence="1" type="ORF">AB835_03890</name>
</gene>
<evidence type="ECO:0000313" key="2">
    <source>
        <dbReference type="Proteomes" id="UP000242502"/>
    </source>
</evidence>
<comment type="caution">
    <text evidence="1">The sequence shown here is derived from an EMBL/GenBank/DDBJ whole genome shotgun (WGS) entry which is preliminary data.</text>
</comment>
<dbReference type="Proteomes" id="UP000242502">
    <property type="component" value="Unassembled WGS sequence"/>
</dbReference>
<reference evidence="1 2" key="1">
    <citation type="journal article" date="2016" name="Appl. Environ. Microbiol.">
        <title>Lack of Overt Genome Reduction in the Bryostatin-Producing Bryozoan Symbiont "Candidatus Endobugula sertula".</title>
        <authorList>
            <person name="Miller I.J."/>
            <person name="Vanee N."/>
            <person name="Fong S.S."/>
            <person name="Lim-Fong G.E."/>
            <person name="Kwan J.C."/>
        </authorList>
    </citation>
    <scope>NUCLEOTIDE SEQUENCE [LARGE SCALE GENOMIC DNA]</scope>
    <source>
        <strain evidence="1">AB1-4</strain>
    </source>
</reference>
<dbReference type="AlphaFoldDB" id="A0A1D2QSF7"/>
<organism evidence="1 2">
    <name type="scientific">Candidatus Endobugula sertula</name>
    <name type="common">Bugula neritina bacterial symbiont</name>
    <dbReference type="NCBI Taxonomy" id="62101"/>
    <lineage>
        <taxon>Bacteria</taxon>
        <taxon>Pseudomonadati</taxon>
        <taxon>Pseudomonadota</taxon>
        <taxon>Gammaproteobacteria</taxon>
        <taxon>Cellvibrionales</taxon>
        <taxon>Cellvibrionaceae</taxon>
        <taxon>Candidatus Endobugula</taxon>
    </lineage>
</organism>
<proteinExistence type="predicted"/>
<dbReference type="STRING" id="62101.AB835_03890"/>
<evidence type="ECO:0000313" key="1">
    <source>
        <dbReference type="EMBL" id="ODS24450.1"/>
    </source>
</evidence>